<gene>
    <name evidence="2" type="ORF">LCGC14_2430830</name>
</gene>
<evidence type="ECO:0000313" key="2">
    <source>
        <dbReference type="EMBL" id="KKL22900.1"/>
    </source>
</evidence>
<organism evidence="2">
    <name type="scientific">marine sediment metagenome</name>
    <dbReference type="NCBI Taxonomy" id="412755"/>
    <lineage>
        <taxon>unclassified sequences</taxon>
        <taxon>metagenomes</taxon>
        <taxon>ecological metagenomes</taxon>
    </lineage>
</organism>
<dbReference type="AlphaFoldDB" id="A0A0F9BM56"/>
<proteinExistence type="predicted"/>
<comment type="caution">
    <text evidence="2">The sequence shown here is derived from an EMBL/GenBank/DDBJ whole genome shotgun (WGS) entry which is preliminary data.</text>
</comment>
<feature type="compositionally biased region" description="Polar residues" evidence="1">
    <location>
        <begin position="53"/>
        <end position="64"/>
    </location>
</feature>
<reference evidence="2" key="1">
    <citation type="journal article" date="2015" name="Nature">
        <title>Complex archaea that bridge the gap between prokaryotes and eukaryotes.</title>
        <authorList>
            <person name="Spang A."/>
            <person name="Saw J.H."/>
            <person name="Jorgensen S.L."/>
            <person name="Zaremba-Niedzwiedzka K."/>
            <person name="Martijn J."/>
            <person name="Lind A.E."/>
            <person name="van Eijk R."/>
            <person name="Schleper C."/>
            <person name="Guy L."/>
            <person name="Ettema T.J."/>
        </authorList>
    </citation>
    <scope>NUCLEOTIDE SEQUENCE</scope>
</reference>
<feature type="non-terminal residue" evidence="2">
    <location>
        <position position="1"/>
    </location>
</feature>
<evidence type="ECO:0000256" key="1">
    <source>
        <dbReference type="SAM" id="MobiDB-lite"/>
    </source>
</evidence>
<name>A0A0F9BM56_9ZZZZ</name>
<dbReference type="EMBL" id="LAZR01037170">
    <property type="protein sequence ID" value="KKL22900.1"/>
    <property type="molecule type" value="Genomic_DNA"/>
</dbReference>
<accession>A0A0F9BM56</accession>
<protein>
    <submittedName>
        <fullName evidence="2">Uncharacterized protein</fullName>
    </submittedName>
</protein>
<feature type="region of interest" description="Disordered" evidence="1">
    <location>
        <begin position="30"/>
        <end position="64"/>
    </location>
</feature>
<sequence length="64" mass="6941">EELKDSNGNSDKDKLQKIFKFCTVEEAEAKLFSDGEETPITNPDSGTDENVDSGVTGSSDDLGW</sequence>